<dbReference type="Proteomes" id="UP000184436">
    <property type="component" value="Unassembled WGS sequence"/>
</dbReference>
<gene>
    <name evidence="2" type="ORF">SAMN05444349_11471</name>
</gene>
<dbReference type="OrthoDB" id="1048705at2"/>
<sequence>MNILAIWFVGLVLTIKCAWEISLLKIQSGKKLIAILTVVLTSWIGAFLYTFFFKEKIVTWLNKE</sequence>
<accession>A0A1M5A6T2</accession>
<name>A0A1M5A6T2_9BACE</name>
<keyword evidence="1" id="KW-0472">Membrane</keyword>
<protein>
    <recommendedName>
        <fullName evidence="4">Cardiolipin synthase N-terminal domain-containing protein</fullName>
    </recommendedName>
</protein>
<proteinExistence type="predicted"/>
<keyword evidence="1" id="KW-1133">Transmembrane helix</keyword>
<organism evidence="2 3">
    <name type="scientific">Bacteroides faecichinchillae</name>
    <dbReference type="NCBI Taxonomy" id="871325"/>
    <lineage>
        <taxon>Bacteria</taxon>
        <taxon>Pseudomonadati</taxon>
        <taxon>Bacteroidota</taxon>
        <taxon>Bacteroidia</taxon>
        <taxon>Bacteroidales</taxon>
        <taxon>Bacteroidaceae</taxon>
        <taxon>Bacteroides</taxon>
    </lineage>
</organism>
<keyword evidence="3" id="KW-1185">Reference proteome</keyword>
<evidence type="ECO:0000256" key="1">
    <source>
        <dbReference type="SAM" id="Phobius"/>
    </source>
</evidence>
<dbReference type="EMBL" id="FQVD01000014">
    <property type="protein sequence ID" value="SHF25532.1"/>
    <property type="molecule type" value="Genomic_DNA"/>
</dbReference>
<evidence type="ECO:0000313" key="3">
    <source>
        <dbReference type="Proteomes" id="UP000184436"/>
    </source>
</evidence>
<dbReference type="AlphaFoldDB" id="A0A1M5A6T2"/>
<evidence type="ECO:0008006" key="4">
    <source>
        <dbReference type="Google" id="ProtNLM"/>
    </source>
</evidence>
<keyword evidence="1" id="KW-0812">Transmembrane</keyword>
<feature type="transmembrane region" description="Helical" evidence="1">
    <location>
        <begin position="33"/>
        <end position="53"/>
    </location>
</feature>
<reference evidence="2 3" key="1">
    <citation type="submission" date="2016-11" db="EMBL/GenBank/DDBJ databases">
        <authorList>
            <person name="Jaros S."/>
            <person name="Januszkiewicz K."/>
            <person name="Wedrychowicz H."/>
        </authorList>
    </citation>
    <scope>NUCLEOTIDE SEQUENCE [LARGE SCALE GENOMIC DNA]</scope>
    <source>
        <strain evidence="2 3">DSM 26883</strain>
    </source>
</reference>
<evidence type="ECO:0000313" key="2">
    <source>
        <dbReference type="EMBL" id="SHF25532.1"/>
    </source>
</evidence>